<protein>
    <submittedName>
        <fullName evidence="3">Trap-t family transporter, periplasmic binding protein</fullName>
    </submittedName>
</protein>
<dbReference type="InterPro" id="IPR005064">
    <property type="entry name" value="BUG"/>
</dbReference>
<proteinExistence type="inferred from homology"/>
<dbReference type="Pfam" id="PF03401">
    <property type="entry name" value="TctC"/>
    <property type="match status" value="1"/>
</dbReference>
<dbReference type="CDD" id="cd07012">
    <property type="entry name" value="PBP2_Bug_TTT"/>
    <property type="match status" value="1"/>
</dbReference>
<accession>A0A212IYS8</accession>
<dbReference type="InterPro" id="IPR042100">
    <property type="entry name" value="Bug_dom1"/>
</dbReference>
<dbReference type="Gene3D" id="3.40.190.150">
    <property type="entry name" value="Bordetella uptake gene, domain 1"/>
    <property type="match status" value="1"/>
</dbReference>
<reference evidence="3" key="1">
    <citation type="submission" date="2016-04" db="EMBL/GenBank/DDBJ databases">
        <authorList>
            <person name="Evans L.H."/>
            <person name="Alamgir A."/>
            <person name="Owens N."/>
            <person name="Weber N.D."/>
            <person name="Virtaneva K."/>
            <person name="Barbian K."/>
            <person name="Babar A."/>
            <person name="Rosenke K."/>
        </authorList>
    </citation>
    <scope>NUCLEOTIDE SEQUENCE</scope>
    <source>
        <strain evidence="3">86</strain>
    </source>
</reference>
<feature type="chain" id="PRO_5013210884" evidence="2">
    <location>
        <begin position="24"/>
        <end position="329"/>
    </location>
</feature>
<gene>
    <name evidence="3" type="ORF">KL86DPRO_10348</name>
</gene>
<dbReference type="PANTHER" id="PTHR42928">
    <property type="entry name" value="TRICARBOXYLATE-BINDING PROTEIN"/>
    <property type="match status" value="1"/>
</dbReference>
<evidence type="ECO:0000256" key="1">
    <source>
        <dbReference type="ARBA" id="ARBA00006987"/>
    </source>
</evidence>
<evidence type="ECO:0000313" key="3">
    <source>
        <dbReference type="EMBL" id="SBV92359.1"/>
    </source>
</evidence>
<dbReference type="PANTHER" id="PTHR42928:SF5">
    <property type="entry name" value="BLR1237 PROTEIN"/>
    <property type="match status" value="1"/>
</dbReference>
<dbReference type="AlphaFoldDB" id="A0A212IYS8"/>
<organism evidence="3">
    <name type="scientific">uncultured delta proteobacterium</name>
    <dbReference type="NCBI Taxonomy" id="34034"/>
    <lineage>
        <taxon>Bacteria</taxon>
        <taxon>Deltaproteobacteria</taxon>
        <taxon>environmental samples</taxon>
    </lineage>
</organism>
<sequence>MNIRKTFFISCLLLIGLAFVVNAGIAEAAPYPNKPITVIQGYKPGGGSDTLAQLTQPTLEKYIGINFINQYMPGANSAIAWTRLAKQTKGDGYTWGILNAPAMYANYIMSSEIQYSVDDIDVLANVASDPIIFVVAQDHPFKTLDDMIKACKENPGKITSAISGVGTDDFFAILLTHQAMGIKTQVVPFDGDGPSWQAAMGRKIDVSISNVGISYPQIKAGNLRALGVMTEKRIELLPDVPTMKELGYDLVVASYRGYAMPKGAPAEVKAHIIEAFKKMAADPAFIKACNDRATVIDMKYGDEYRAMLERDVKMTKELWDQVKSEYSKR</sequence>
<dbReference type="EMBL" id="FLUQ01000001">
    <property type="protein sequence ID" value="SBV92359.1"/>
    <property type="molecule type" value="Genomic_DNA"/>
</dbReference>
<dbReference type="PIRSF" id="PIRSF017082">
    <property type="entry name" value="YflP"/>
    <property type="match status" value="1"/>
</dbReference>
<name>A0A212IYS8_9DELT</name>
<dbReference type="Gene3D" id="3.40.190.10">
    <property type="entry name" value="Periplasmic binding protein-like II"/>
    <property type="match status" value="1"/>
</dbReference>
<comment type="similarity">
    <text evidence="1">Belongs to the UPF0065 (bug) family.</text>
</comment>
<feature type="signal peptide" evidence="2">
    <location>
        <begin position="1"/>
        <end position="23"/>
    </location>
</feature>
<keyword evidence="2" id="KW-0732">Signal</keyword>
<evidence type="ECO:0000256" key="2">
    <source>
        <dbReference type="SAM" id="SignalP"/>
    </source>
</evidence>
<dbReference type="SUPFAM" id="SSF53850">
    <property type="entry name" value="Periplasmic binding protein-like II"/>
    <property type="match status" value="1"/>
</dbReference>